<name>A0A540L8H2_MALBA</name>
<dbReference type="AlphaFoldDB" id="A0A540L8H2"/>
<evidence type="ECO:0000313" key="2">
    <source>
        <dbReference type="Proteomes" id="UP000315295"/>
    </source>
</evidence>
<protein>
    <submittedName>
        <fullName evidence="1">Uncharacterized protein</fullName>
    </submittedName>
</protein>
<organism evidence="1 2">
    <name type="scientific">Malus baccata</name>
    <name type="common">Siberian crab apple</name>
    <name type="synonym">Pyrus baccata</name>
    <dbReference type="NCBI Taxonomy" id="106549"/>
    <lineage>
        <taxon>Eukaryota</taxon>
        <taxon>Viridiplantae</taxon>
        <taxon>Streptophyta</taxon>
        <taxon>Embryophyta</taxon>
        <taxon>Tracheophyta</taxon>
        <taxon>Spermatophyta</taxon>
        <taxon>Magnoliopsida</taxon>
        <taxon>eudicotyledons</taxon>
        <taxon>Gunneridae</taxon>
        <taxon>Pentapetalae</taxon>
        <taxon>rosids</taxon>
        <taxon>fabids</taxon>
        <taxon>Rosales</taxon>
        <taxon>Rosaceae</taxon>
        <taxon>Amygdaloideae</taxon>
        <taxon>Maleae</taxon>
        <taxon>Malus</taxon>
    </lineage>
</organism>
<keyword evidence="2" id="KW-1185">Reference proteome</keyword>
<gene>
    <name evidence="1" type="ORF">C1H46_031623</name>
</gene>
<dbReference type="Proteomes" id="UP000315295">
    <property type="component" value="Unassembled WGS sequence"/>
</dbReference>
<reference evidence="1 2" key="1">
    <citation type="journal article" date="2019" name="G3 (Bethesda)">
        <title>Sequencing of a Wild Apple (Malus baccata) Genome Unravels the Differences Between Cultivated and Wild Apple Species Regarding Disease Resistance and Cold Tolerance.</title>
        <authorList>
            <person name="Chen X."/>
        </authorList>
    </citation>
    <scope>NUCLEOTIDE SEQUENCE [LARGE SCALE GENOMIC DNA]</scope>
    <source>
        <strain evidence="2">cv. Shandingzi</strain>
        <tissue evidence="1">Leaves</tissue>
    </source>
</reference>
<comment type="caution">
    <text evidence="1">The sequence shown here is derived from an EMBL/GenBank/DDBJ whole genome shotgun (WGS) entry which is preliminary data.</text>
</comment>
<dbReference type="EMBL" id="VIEB01000707">
    <property type="protein sequence ID" value="TQD82793.1"/>
    <property type="molecule type" value="Genomic_DNA"/>
</dbReference>
<evidence type="ECO:0000313" key="1">
    <source>
        <dbReference type="EMBL" id="TQD82793.1"/>
    </source>
</evidence>
<proteinExistence type="predicted"/>
<sequence length="96" mass="11209">MRKQRIFSNCQSVVFFQSKVHLSSNLLEIQLCFILQFPNIQTDLKVLLIQAQEVEDQRGLRFQLHLGPSSSLKDRLLIFWNFNRKGLFGSRENAGK</sequence>
<accession>A0A540L8H2</accession>